<dbReference type="VEuPathDB" id="TriTrypDB:ECC02_005055"/>
<keyword evidence="1" id="KW-0812">Transmembrane</keyword>
<evidence type="ECO:0000256" key="1">
    <source>
        <dbReference type="SAM" id="Phobius"/>
    </source>
</evidence>
<keyword evidence="1" id="KW-1133">Transmembrane helix</keyword>
<name>A0A7J6Y5D4_TRYCR</name>
<feature type="transmembrane region" description="Helical" evidence="1">
    <location>
        <begin position="249"/>
        <end position="281"/>
    </location>
</feature>
<gene>
    <name evidence="2" type="ORF">ECC02_005055</name>
</gene>
<accession>A0A7J6Y5D4</accession>
<dbReference type="VEuPathDB" id="TriTrypDB:BCY84_20303"/>
<dbReference type="AlphaFoldDB" id="A0A7J6Y5D4"/>
<evidence type="ECO:0000313" key="3">
    <source>
        <dbReference type="Proteomes" id="UP000583944"/>
    </source>
</evidence>
<sequence>MRNVFCSFFLFPPLLIVWFILYTYIYTFKTHVSCITCACTNVHVYFSRLMSKNCSTSKEQHVFLSVFSPFFFFFFFFPLLMRPNFWLKSFLSAYDDMVKGKLVLLFAALLFLPVAIPVSAQLSISEHLIVFNGSNWGPVVSDKKTVLEAALVDSITLQLLRKYAFNTTVEVKSLSADGELKAQVEVQQLVLSTAPTPDLQDVWGPEEVNSMITRSNFQAVLALYPGPGKAVLVSVYVPENGKSDRGPTIIFWSMIFMGSVVGALMLITFAVVACCTCCIYAKR</sequence>
<feature type="transmembrane region" description="Helical" evidence="1">
    <location>
        <begin position="7"/>
        <end position="25"/>
    </location>
</feature>
<organism evidence="2 3">
    <name type="scientific">Trypanosoma cruzi</name>
    <dbReference type="NCBI Taxonomy" id="5693"/>
    <lineage>
        <taxon>Eukaryota</taxon>
        <taxon>Discoba</taxon>
        <taxon>Euglenozoa</taxon>
        <taxon>Kinetoplastea</taxon>
        <taxon>Metakinetoplastina</taxon>
        <taxon>Trypanosomatida</taxon>
        <taxon>Trypanosomatidae</taxon>
        <taxon>Trypanosoma</taxon>
        <taxon>Schizotrypanum</taxon>
    </lineage>
</organism>
<comment type="caution">
    <text evidence="2">The sequence shown here is derived from an EMBL/GenBank/DDBJ whole genome shotgun (WGS) entry which is preliminary data.</text>
</comment>
<keyword evidence="1" id="KW-0472">Membrane</keyword>
<dbReference type="Proteomes" id="UP000583944">
    <property type="component" value="Unassembled WGS sequence"/>
</dbReference>
<reference evidence="2 3" key="1">
    <citation type="journal article" date="2019" name="Genome Biol. Evol.">
        <title>Nanopore Sequencing Significantly Improves Genome Assembly of the Protozoan Parasite Trypanosoma cruzi.</title>
        <authorList>
            <person name="Diaz-Viraque F."/>
            <person name="Pita S."/>
            <person name="Greif G."/>
            <person name="de Souza R.C.M."/>
            <person name="Iraola G."/>
            <person name="Robello C."/>
        </authorList>
    </citation>
    <scope>NUCLEOTIDE SEQUENCE [LARGE SCALE GENOMIC DNA]</scope>
    <source>
        <strain evidence="2 3">Berenice</strain>
    </source>
</reference>
<proteinExistence type="predicted"/>
<evidence type="ECO:0000313" key="2">
    <source>
        <dbReference type="EMBL" id="KAF5221889.1"/>
    </source>
</evidence>
<protein>
    <submittedName>
        <fullName evidence="2">Uncharacterized protein</fullName>
    </submittedName>
</protein>
<feature type="transmembrane region" description="Helical" evidence="1">
    <location>
        <begin position="102"/>
        <end position="124"/>
    </location>
</feature>
<feature type="transmembrane region" description="Helical" evidence="1">
    <location>
        <begin position="62"/>
        <end position="81"/>
    </location>
</feature>
<dbReference type="EMBL" id="JABDHM010000032">
    <property type="protein sequence ID" value="KAF5221889.1"/>
    <property type="molecule type" value="Genomic_DNA"/>
</dbReference>